<dbReference type="PANTHER" id="PTHR43531:SF11">
    <property type="entry name" value="METHYL-ACCEPTING CHEMOTAXIS PROTEIN 3"/>
    <property type="match status" value="1"/>
</dbReference>
<dbReference type="GO" id="GO:0006935">
    <property type="term" value="P:chemotaxis"/>
    <property type="evidence" value="ECO:0007669"/>
    <property type="project" value="UniProtKB-KW"/>
</dbReference>
<proteinExistence type="inferred from homology"/>
<dbReference type="RefSeq" id="WP_133327339.1">
    <property type="nucleotide sequence ID" value="NZ_SMYL01000003.1"/>
</dbReference>
<dbReference type="InterPro" id="IPR004089">
    <property type="entry name" value="MCPsignal_dom"/>
</dbReference>
<dbReference type="Gene3D" id="1.10.287.950">
    <property type="entry name" value="Methyl-accepting chemotaxis protein"/>
    <property type="match status" value="1"/>
</dbReference>
<name>A0A4R5W347_9BURK</name>
<keyword evidence="9" id="KW-1185">Reference proteome</keyword>
<dbReference type="GO" id="GO:0007165">
    <property type="term" value="P:signal transduction"/>
    <property type="evidence" value="ECO:0007669"/>
    <property type="project" value="UniProtKB-KW"/>
</dbReference>
<dbReference type="PROSITE" id="PS50111">
    <property type="entry name" value="CHEMOTAXIS_TRANSDUC_2"/>
    <property type="match status" value="1"/>
</dbReference>
<dbReference type="GO" id="GO:0016020">
    <property type="term" value="C:membrane"/>
    <property type="evidence" value="ECO:0007669"/>
    <property type="project" value="UniProtKB-SubCell"/>
</dbReference>
<evidence type="ECO:0000313" key="9">
    <source>
        <dbReference type="Proteomes" id="UP000294829"/>
    </source>
</evidence>
<dbReference type="SUPFAM" id="SSF58104">
    <property type="entry name" value="Methyl-accepting chemotaxis protein (MCP) signaling domain"/>
    <property type="match status" value="1"/>
</dbReference>
<dbReference type="SMART" id="SM00283">
    <property type="entry name" value="MA"/>
    <property type="match status" value="1"/>
</dbReference>
<reference evidence="8 9" key="1">
    <citation type="submission" date="2019-03" db="EMBL/GenBank/DDBJ databases">
        <title>Sapientia aquatica gen. nov., sp. nov., isolated from a crater lake.</title>
        <authorList>
            <person name="Felfoldi T."/>
            <person name="Szabo A."/>
            <person name="Toth E."/>
            <person name="Schumann P."/>
            <person name="Keki Z."/>
            <person name="Marialigeti K."/>
            <person name="Mathe I."/>
        </authorList>
    </citation>
    <scope>NUCLEOTIDE SEQUENCE [LARGE SCALE GENOMIC DNA]</scope>
    <source>
        <strain evidence="8 9">SA-152</strain>
    </source>
</reference>
<dbReference type="FunFam" id="1.10.287.950:FF:000001">
    <property type="entry name" value="Methyl-accepting chemotaxis sensory transducer"/>
    <property type="match status" value="1"/>
</dbReference>
<comment type="similarity">
    <text evidence="3">Belongs to the methyl-accepting chemotaxis (MCP) protein family.</text>
</comment>
<feature type="domain" description="Methyl-accepting transducer" evidence="7">
    <location>
        <begin position="403"/>
        <end position="632"/>
    </location>
</feature>
<evidence type="ECO:0000256" key="3">
    <source>
        <dbReference type="ARBA" id="ARBA00029447"/>
    </source>
</evidence>
<dbReference type="OrthoDB" id="343520at2"/>
<evidence type="ECO:0000256" key="5">
    <source>
        <dbReference type="SAM" id="Coils"/>
    </source>
</evidence>
<dbReference type="InterPro" id="IPR051310">
    <property type="entry name" value="MCP_chemotaxis"/>
</dbReference>
<evidence type="ECO:0000256" key="4">
    <source>
        <dbReference type="PROSITE-ProRule" id="PRU00284"/>
    </source>
</evidence>
<keyword evidence="4" id="KW-0807">Transducer</keyword>
<dbReference type="PANTHER" id="PTHR43531">
    <property type="entry name" value="PROTEIN ICFG"/>
    <property type="match status" value="1"/>
</dbReference>
<evidence type="ECO:0000256" key="2">
    <source>
        <dbReference type="ARBA" id="ARBA00022500"/>
    </source>
</evidence>
<gene>
    <name evidence="8" type="ORF">E2I14_08205</name>
</gene>
<evidence type="ECO:0000259" key="7">
    <source>
        <dbReference type="PROSITE" id="PS50111"/>
    </source>
</evidence>
<dbReference type="Proteomes" id="UP000294829">
    <property type="component" value="Unassembled WGS sequence"/>
</dbReference>
<sequence length="648" mass="70996">MAENNNSNRFSIWKPGINLFMQMTFSMKAITISVVFLLPIFLLSGYLLNDIAVKLADTKKEKLGLAYARGVLPLLELTEAQRERAVEVAQTSQAQTGWDDALTTYGEKFQQLQKLRQEFATNSVDAKVFDQLPSALPPPAKAGSDPSDELAIYTQFVTSQLDLLQTIIRESGLLDEPDNVANNLAVVGLHNIPLVLDQTSHVLAASQQILKANEINPQQQRLISDRLPLIEYLETQIQASLQNAKSGSEAIKNKLNADLPSTSEFRGLARHYFLGADVSGNEERFTKATRKALGDYAELQKITLTELDNLLTKHANQLVMQQTFVLILIGSSLLLAGYLFISFYFVTKHGLTVISRHLAQMSVGDLRYFPEAPRGKDEPAMVLIDLRAAYDSLHALIRRVRHSAKELRATGDYISERSNDTSAGTKQTSQTLQLQLAMMKQIAADVVQSAERTETVAQFSKENSHVAEHGGMVIGEVVETMREIQSSSSKIGDIISVIDSIAFQTNILALNAAVEAARAGESGRGFAVVASEVRNLAHRSAAAAGEIKQLISSSVARINQGSSTVERAGNTMQEVVANANKMNQFLGEISATAMQQSRQVESVSNAIESLNEETQSNLEMVEKTKSAAESLLNQAGMLEQEIANFKVR</sequence>
<dbReference type="AlphaFoldDB" id="A0A4R5W347"/>
<keyword evidence="5" id="KW-0175">Coiled coil</keyword>
<keyword evidence="6" id="KW-0812">Transmembrane</keyword>
<keyword evidence="2" id="KW-0145">Chemotaxis</keyword>
<accession>A0A4R5W347</accession>
<dbReference type="Pfam" id="PF00015">
    <property type="entry name" value="MCPsignal"/>
    <property type="match status" value="1"/>
</dbReference>
<evidence type="ECO:0000256" key="6">
    <source>
        <dbReference type="SAM" id="Phobius"/>
    </source>
</evidence>
<evidence type="ECO:0000256" key="1">
    <source>
        <dbReference type="ARBA" id="ARBA00004370"/>
    </source>
</evidence>
<dbReference type="EMBL" id="SMYL01000003">
    <property type="protein sequence ID" value="TDK66447.1"/>
    <property type="molecule type" value="Genomic_DNA"/>
</dbReference>
<keyword evidence="6" id="KW-1133">Transmembrane helix</keyword>
<feature type="coiled-coil region" evidence="5">
    <location>
        <begin position="593"/>
        <end position="648"/>
    </location>
</feature>
<organism evidence="8 9">
    <name type="scientific">Sapientia aquatica</name>
    <dbReference type="NCBI Taxonomy" id="1549640"/>
    <lineage>
        <taxon>Bacteria</taxon>
        <taxon>Pseudomonadati</taxon>
        <taxon>Pseudomonadota</taxon>
        <taxon>Betaproteobacteria</taxon>
        <taxon>Burkholderiales</taxon>
        <taxon>Oxalobacteraceae</taxon>
        <taxon>Sapientia</taxon>
    </lineage>
</organism>
<feature type="transmembrane region" description="Helical" evidence="6">
    <location>
        <begin position="323"/>
        <end position="346"/>
    </location>
</feature>
<feature type="transmembrane region" description="Helical" evidence="6">
    <location>
        <begin position="29"/>
        <end position="49"/>
    </location>
</feature>
<comment type="caution">
    <text evidence="8">The sequence shown here is derived from an EMBL/GenBank/DDBJ whole genome shotgun (WGS) entry which is preliminary data.</text>
</comment>
<protein>
    <recommendedName>
        <fullName evidence="7">Methyl-accepting transducer domain-containing protein</fullName>
    </recommendedName>
</protein>
<dbReference type="CDD" id="cd11386">
    <property type="entry name" value="MCP_signal"/>
    <property type="match status" value="1"/>
</dbReference>
<evidence type="ECO:0000313" key="8">
    <source>
        <dbReference type="EMBL" id="TDK66447.1"/>
    </source>
</evidence>
<keyword evidence="6" id="KW-0472">Membrane</keyword>
<comment type="subcellular location">
    <subcellularLocation>
        <location evidence="1">Membrane</location>
    </subcellularLocation>
</comment>